<evidence type="ECO:0000259" key="3">
    <source>
        <dbReference type="SMART" id="SM00829"/>
    </source>
</evidence>
<reference evidence="4 5" key="1">
    <citation type="submission" date="2020-08" db="EMBL/GenBank/DDBJ databases">
        <title>Bridging the membrane lipid divide: bacteria of the FCB group superphylum have the potential to synthesize archaeal ether lipids.</title>
        <authorList>
            <person name="Villanueva L."/>
            <person name="Von Meijenfeldt F.A.B."/>
            <person name="Westbye A.B."/>
            <person name="Yadav S."/>
            <person name="Hopmans E.C."/>
            <person name="Dutilh B.E."/>
            <person name="Sinninghe Damste J.S."/>
        </authorList>
    </citation>
    <scope>NUCLEOTIDE SEQUENCE [LARGE SCALE GENOMIC DNA]</scope>
    <source>
        <strain evidence="4">NIOZ-UU81</strain>
    </source>
</reference>
<name>A0A8J6TAI6_9BACT</name>
<dbReference type="Pfam" id="PF00107">
    <property type="entry name" value="ADH_zinc_N"/>
    <property type="match status" value="1"/>
</dbReference>
<dbReference type="SUPFAM" id="SSF50129">
    <property type="entry name" value="GroES-like"/>
    <property type="match status" value="1"/>
</dbReference>
<proteinExistence type="predicted"/>
<evidence type="ECO:0000256" key="1">
    <source>
        <dbReference type="ARBA" id="ARBA00022857"/>
    </source>
</evidence>
<dbReference type="PROSITE" id="PS01162">
    <property type="entry name" value="QOR_ZETA_CRYSTAL"/>
    <property type="match status" value="1"/>
</dbReference>
<dbReference type="AlphaFoldDB" id="A0A8J6TAI6"/>
<keyword evidence="2" id="KW-0560">Oxidoreductase</keyword>
<evidence type="ECO:0000313" key="4">
    <source>
        <dbReference type="EMBL" id="MBC8208898.1"/>
    </source>
</evidence>
<dbReference type="InterPro" id="IPR002364">
    <property type="entry name" value="Quin_OxRdtase/zeta-crystal_CS"/>
</dbReference>
<sequence>MKAIVTIGNGGYDKLEYRDVPVPTLAPGEVLLQVLAAGVNNTEINTRLGWYSSKVTTGTEDAAIAGEKQQETVKINGGWNGITLFPLIQGTDCCGRVVGVGPGDDPTLMGARVLVRPCMRRSGWESLENVWMGSNFDGAFAQFVKVPAQEVFPVDCDWSDAELGTIPCAYGTAENMLHRANVRQGEHVLVTGASGGVGSAVVQLAKRRGATVTAVAGVTKMEQVRSIGADQVIARGDDFVSRLGVNSVNTVVDIVAGPDFEGILKVMKRGGRYVTSGAIGGPLVTLDMRTLYLNDLTMIGCTAWDEPVFPNLVSYIERGEIQPLVAKTFPLERISDAQREFLEKKHVGKFVMIPPRLEES</sequence>
<dbReference type="PANTHER" id="PTHR48106:SF18">
    <property type="entry name" value="QUINONE OXIDOREDUCTASE PIG3"/>
    <property type="match status" value="1"/>
</dbReference>
<dbReference type="InterPro" id="IPR011032">
    <property type="entry name" value="GroES-like_sf"/>
</dbReference>
<evidence type="ECO:0000256" key="2">
    <source>
        <dbReference type="ARBA" id="ARBA00023002"/>
    </source>
</evidence>
<dbReference type="EMBL" id="JACNLK010000059">
    <property type="protein sequence ID" value="MBC8208898.1"/>
    <property type="molecule type" value="Genomic_DNA"/>
</dbReference>
<dbReference type="SUPFAM" id="SSF51735">
    <property type="entry name" value="NAD(P)-binding Rossmann-fold domains"/>
    <property type="match status" value="1"/>
</dbReference>
<dbReference type="InterPro" id="IPR020843">
    <property type="entry name" value="ER"/>
</dbReference>
<dbReference type="InterPro" id="IPR036291">
    <property type="entry name" value="NAD(P)-bd_dom_sf"/>
</dbReference>
<dbReference type="Gene3D" id="3.90.180.10">
    <property type="entry name" value="Medium-chain alcohol dehydrogenases, catalytic domain"/>
    <property type="match status" value="1"/>
</dbReference>
<dbReference type="CDD" id="cd08274">
    <property type="entry name" value="MDR9"/>
    <property type="match status" value="1"/>
</dbReference>
<dbReference type="Proteomes" id="UP000599024">
    <property type="component" value="Unassembled WGS sequence"/>
</dbReference>
<dbReference type="SMART" id="SM00829">
    <property type="entry name" value="PKS_ER"/>
    <property type="match status" value="1"/>
</dbReference>
<keyword evidence="1" id="KW-0521">NADP</keyword>
<dbReference type="PANTHER" id="PTHR48106">
    <property type="entry name" value="QUINONE OXIDOREDUCTASE PIG3-RELATED"/>
    <property type="match status" value="1"/>
</dbReference>
<accession>A0A8J6TAI6</accession>
<comment type="caution">
    <text evidence="4">The sequence shown here is derived from an EMBL/GenBank/DDBJ whole genome shotgun (WGS) entry which is preliminary data.</text>
</comment>
<organism evidence="4 5">
    <name type="scientific">Candidatus Desulfatifera sulfidica</name>
    <dbReference type="NCBI Taxonomy" id="2841691"/>
    <lineage>
        <taxon>Bacteria</taxon>
        <taxon>Pseudomonadati</taxon>
        <taxon>Thermodesulfobacteriota</taxon>
        <taxon>Desulfobulbia</taxon>
        <taxon>Desulfobulbales</taxon>
        <taxon>Desulfobulbaceae</taxon>
        <taxon>Candidatus Desulfatifera</taxon>
    </lineage>
</organism>
<dbReference type="GO" id="GO:0016651">
    <property type="term" value="F:oxidoreductase activity, acting on NAD(P)H"/>
    <property type="evidence" value="ECO:0007669"/>
    <property type="project" value="TreeGrafter"/>
</dbReference>
<feature type="domain" description="Enoyl reductase (ER)" evidence="3">
    <location>
        <begin position="10"/>
        <end position="352"/>
    </location>
</feature>
<protein>
    <submittedName>
        <fullName evidence="4">Alcohol dehydrogenase family protein</fullName>
    </submittedName>
</protein>
<dbReference type="InterPro" id="IPR013149">
    <property type="entry name" value="ADH-like_C"/>
</dbReference>
<dbReference type="GO" id="GO:0070402">
    <property type="term" value="F:NADPH binding"/>
    <property type="evidence" value="ECO:0007669"/>
    <property type="project" value="TreeGrafter"/>
</dbReference>
<dbReference type="Gene3D" id="3.40.50.720">
    <property type="entry name" value="NAD(P)-binding Rossmann-like Domain"/>
    <property type="match status" value="1"/>
</dbReference>
<evidence type="ECO:0000313" key="5">
    <source>
        <dbReference type="Proteomes" id="UP000599024"/>
    </source>
</evidence>
<dbReference type="InterPro" id="IPR013154">
    <property type="entry name" value="ADH-like_N"/>
</dbReference>
<gene>
    <name evidence="4" type="ORF">H8E79_07010</name>
</gene>
<dbReference type="GO" id="GO:0008270">
    <property type="term" value="F:zinc ion binding"/>
    <property type="evidence" value="ECO:0007669"/>
    <property type="project" value="InterPro"/>
</dbReference>
<dbReference type="Pfam" id="PF08240">
    <property type="entry name" value="ADH_N"/>
    <property type="match status" value="1"/>
</dbReference>